<dbReference type="SUPFAM" id="SSF46785">
    <property type="entry name" value="Winged helix' DNA-binding domain"/>
    <property type="match status" value="1"/>
</dbReference>
<dbReference type="PANTHER" id="PTHR33164:SF57">
    <property type="entry name" value="MARR-FAMILY TRANSCRIPTIONAL REGULATOR"/>
    <property type="match status" value="1"/>
</dbReference>
<dbReference type="PROSITE" id="PS50995">
    <property type="entry name" value="HTH_MARR_2"/>
    <property type="match status" value="1"/>
</dbReference>
<organism evidence="2 3">
    <name type="scientific">Furfurilactobacillus curtus</name>
    <dbReference type="NCBI Taxonomy" id="1746200"/>
    <lineage>
        <taxon>Bacteria</taxon>
        <taxon>Bacillati</taxon>
        <taxon>Bacillota</taxon>
        <taxon>Bacilli</taxon>
        <taxon>Lactobacillales</taxon>
        <taxon>Lactobacillaceae</taxon>
        <taxon>Furfurilactobacillus</taxon>
    </lineage>
</organism>
<proteinExistence type="predicted"/>
<dbReference type="InterPro" id="IPR036388">
    <property type="entry name" value="WH-like_DNA-bd_sf"/>
</dbReference>
<sequence length="165" mass="19022">MDKKRNIQSIMMTDKYDEVEHLWDQIYVTGLHQLTNLFEEPSKAISLSYSEFQLLAAIDIQQGVSLHELAARRQISRSRLSQLMGALLRQQLVEQHVAATDRRIRIFTLTETGRQSLAQLQTTYHHIFAELQLACGPTQLAEMLKTLQQIQNYVAEAQLLRKAED</sequence>
<feature type="domain" description="HTH marR-type" evidence="1">
    <location>
        <begin position="24"/>
        <end position="152"/>
    </location>
</feature>
<dbReference type="InterPro" id="IPR036390">
    <property type="entry name" value="WH_DNA-bd_sf"/>
</dbReference>
<dbReference type="Gene3D" id="1.10.10.10">
    <property type="entry name" value="Winged helix-like DNA-binding domain superfamily/Winged helix DNA-binding domain"/>
    <property type="match status" value="1"/>
</dbReference>
<gene>
    <name evidence="2" type="ORF">JCM31185_08640</name>
</gene>
<dbReference type="Pfam" id="PF12802">
    <property type="entry name" value="MarR_2"/>
    <property type="match status" value="1"/>
</dbReference>
<evidence type="ECO:0000313" key="2">
    <source>
        <dbReference type="EMBL" id="GKT05576.1"/>
    </source>
</evidence>
<name>A0ABQ5JR17_9LACO</name>
<protein>
    <recommendedName>
        <fullName evidence="1">HTH marR-type domain-containing protein</fullName>
    </recommendedName>
</protein>
<evidence type="ECO:0000259" key="1">
    <source>
        <dbReference type="PROSITE" id="PS50995"/>
    </source>
</evidence>
<dbReference type="Proteomes" id="UP001628078">
    <property type="component" value="Unassembled WGS sequence"/>
</dbReference>
<dbReference type="EMBL" id="BQXO01000002">
    <property type="protein sequence ID" value="GKT05576.1"/>
    <property type="molecule type" value="Genomic_DNA"/>
</dbReference>
<comment type="caution">
    <text evidence="2">The sequence shown here is derived from an EMBL/GenBank/DDBJ whole genome shotgun (WGS) entry which is preliminary data.</text>
</comment>
<dbReference type="PANTHER" id="PTHR33164">
    <property type="entry name" value="TRANSCRIPTIONAL REGULATOR, MARR FAMILY"/>
    <property type="match status" value="1"/>
</dbReference>
<dbReference type="SMART" id="SM00347">
    <property type="entry name" value="HTH_MARR"/>
    <property type="match status" value="1"/>
</dbReference>
<accession>A0ABQ5JR17</accession>
<dbReference type="InterPro" id="IPR039422">
    <property type="entry name" value="MarR/SlyA-like"/>
</dbReference>
<reference evidence="2 3" key="1">
    <citation type="submission" date="2022-03" db="EMBL/GenBank/DDBJ databases">
        <title>Draft genome sequence of Furfurilactobacillus curtus JCM 31185.</title>
        <authorList>
            <person name="Suzuki S."/>
            <person name="Endo A."/>
            <person name="Kajikawa A."/>
        </authorList>
    </citation>
    <scope>NUCLEOTIDE SEQUENCE [LARGE SCALE GENOMIC DNA]</scope>
    <source>
        <strain evidence="2 3">JCM 31185</strain>
    </source>
</reference>
<dbReference type="InterPro" id="IPR000835">
    <property type="entry name" value="HTH_MarR-typ"/>
</dbReference>
<keyword evidence="3" id="KW-1185">Reference proteome</keyword>
<evidence type="ECO:0000313" key="3">
    <source>
        <dbReference type="Proteomes" id="UP001628078"/>
    </source>
</evidence>